<dbReference type="Pfam" id="PF13359">
    <property type="entry name" value="DDE_Tnp_4"/>
    <property type="match status" value="1"/>
</dbReference>
<dbReference type="InterPro" id="IPR027806">
    <property type="entry name" value="HARBI1_dom"/>
</dbReference>
<keyword evidence="2" id="KW-0479">Metal-binding</keyword>
<dbReference type="PANTHER" id="PTHR23080">
    <property type="entry name" value="THAP DOMAIN PROTEIN"/>
    <property type="match status" value="1"/>
</dbReference>
<evidence type="ECO:0000259" key="3">
    <source>
        <dbReference type="Pfam" id="PF13359"/>
    </source>
</evidence>
<evidence type="ECO:0000256" key="1">
    <source>
        <dbReference type="ARBA" id="ARBA00001968"/>
    </source>
</evidence>
<evidence type="ECO:0000313" key="4">
    <source>
        <dbReference type="EMBL" id="BES88178.1"/>
    </source>
</evidence>
<keyword evidence="5" id="KW-1185">Reference proteome</keyword>
<feature type="domain" description="DDE Tnp4" evidence="3">
    <location>
        <begin position="3"/>
        <end position="96"/>
    </location>
</feature>
<accession>A0ABN7A885</accession>
<sequence length="105" mass="11587">MVSFKSQAYAGQASNTYITNHCGILERLEPGDVVLVDEGFPQIDTSNTNGAFMVIPPSFKSGRSAKEEVDTTEEIASLRIHVERAIGRVRTFRVLNITPRCLDTT</sequence>
<evidence type="ECO:0000313" key="5">
    <source>
        <dbReference type="Proteomes" id="UP001307889"/>
    </source>
</evidence>
<protein>
    <recommendedName>
        <fullName evidence="3">DDE Tnp4 domain-containing protein</fullName>
    </recommendedName>
</protein>
<organism evidence="4 5">
    <name type="scientific">Nesidiocoris tenuis</name>
    <dbReference type="NCBI Taxonomy" id="355587"/>
    <lineage>
        <taxon>Eukaryota</taxon>
        <taxon>Metazoa</taxon>
        <taxon>Ecdysozoa</taxon>
        <taxon>Arthropoda</taxon>
        <taxon>Hexapoda</taxon>
        <taxon>Insecta</taxon>
        <taxon>Pterygota</taxon>
        <taxon>Neoptera</taxon>
        <taxon>Paraneoptera</taxon>
        <taxon>Hemiptera</taxon>
        <taxon>Heteroptera</taxon>
        <taxon>Panheteroptera</taxon>
        <taxon>Cimicomorpha</taxon>
        <taxon>Miridae</taxon>
        <taxon>Dicyphina</taxon>
        <taxon>Nesidiocoris</taxon>
    </lineage>
</organism>
<reference evidence="4 5" key="1">
    <citation type="submission" date="2023-09" db="EMBL/GenBank/DDBJ databases">
        <title>Nesidiocoris tenuis whole genome shotgun sequence.</title>
        <authorList>
            <person name="Shibata T."/>
            <person name="Shimoda M."/>
            <person name="Kobayashi T."/>
            <person name="Uehara T."/>
        </authorList>
    </citation>
    <scope>NUCLEOTIDE SEQUENCE [LARGE SCALE GENOMIC DNA]</scope>
    <source>
        <strain evidence="4 5">Japan</strain>
    </source>
</reference>
<dbReference type="EMBL" id="AP028909">
    <property type="protein sequence ID" value="BES88178.1"/>
    <property type="molecule type" value="Genomic_DNA"/>
</dbReference>
<evidence type="ECO:0000256" key="2">
    <source>
        <dbReference type="ARBA" id="ARBA00022723"/>
    </source>
</evidence>
<name>A0ABN7A885_9HEMI</name>
<proteinExistence type="predicted"/>
<comment type="cofactor">
    <cofactor evidence="1">
        <name>a divalent metal cation</name>
        <dbReference type="ChEBI" id="CHEBI:60240"/>
    </cofactor>
</comment>
<dbReference type="Proteomes" id="UP001307889">
    <property type="component" value="Chromosome 1"/>
</dbReference>
<gene>
    <name evidence="4" type="ORF">NTJ_00984</name>
</gene>